<feature type="compositionally biased region" description="Polar residues" evidence="1">
    <location>
        <begin position="22"/>
        <end position="37"/>
    </location>
</feature>
<evidence type="ECO:0000313" key="2">
    <source>
        <dbReference type="EMBL" id="GAA4625663.1"/>
    </source>
</evidence>
<gene>
    <name evidence="2" type="ORF">GCM10023196_030680</name>
</gene>
<dbReference type="EMBL" id="BAABHK010000004">
    <property type="protein sequence ID" value="GAA4625663.1"/>
    <property type="molecule type" value="Genomic_DNA"/>
</dbReference>
<protein>
    <submittedName>
        <fullName evidence="2">Uncharacterized protein</fullName>
    </submittedName>
</protein>
<proteinExistence type="predicted"/>
<comment type="caution">
    <text evidence="2">The sequence shown here is derived from an EMBL/GenBank/DDBJ whole genome shotgun (WGS) entry which is preliminary data.</text>
</comment>
<evidence type="ECO:0000256" key="1">
    <source>
        <dbReference type="SAM" id="MobiDB-lite"/>
    </source>
</evidence>
<dbReference type="Proteomes" id="UP001501442">
    <property type="component" value="Unassembled WGS sequence"/>
</dbReference>
<sequence length="110" mass="12129">MRHAAIETGRSFSRDRPPDTAVNASASSGTHDMTSIGQLHARQHRRRAGPQVDQGRRLLDRLHSTQVDLHWPSGWGQRIREQSDEIEPGMWRVRSGGGGRDRSGAGLPGS</sequence>
<accession>A0ABP8U7G9</accession>
<name>A0ABP8U7G9_9ACTN</name>
<organism evidence="2 3">
    <name type="scientific">Actinoallomurus vinaceus</name>
    <dbReference type="NCBI Taxonomy" id="1080074"/>
    <lineage>
        <taxon>Bacteria</taxon>
        <taxon>Bacillati</taxon>
        <taxon>Actinomycetota</taxon>
        <taxon>Actinomycetes</taxon>
        <taxon>Streptosporangiales</taxon>
        <taxon>Thermomonosporaceae</taxon>
        <taxon>Actinoallomurus</taxon>
    </lineage>
</organism>
<reference evidence="3" key="1">
    <citation type="journal article" date="2019" name="Int. J. Syst. Evol. Microbiol.">
        <title>The Global Catalogue of Microorganisms (GCM) 10K type strain sequencing project: providing services to taxonomists for standard genome sequencing and annotation.</title>
        <authorList>
            <consortium name="The Broad Institute Genomics Platform"/>
            <consortium name="The Broad Institute Genome Sequencing Center for Infectious Disease"/>
            <person name="Wu L."/>
            <person name="Ma J."/>
        </authorList>
    </citation>
    <scope>NUCLEOTIDE SEQUENCE [LARGE SCALE GENOMIC DNA]</scope>
    <source>
        <strain evidence="3">JCM 17939</strain>
    </source>
</reference>
<feature type="region of interest" description="Disordered" evidence="1">
    <location>
        <begin position="1"/>
        <end position="54"/>
    </location>
</feature>
<evidence type="ECO:0000313" key="3">
    <source>
        <dbReference type="Proteomes" id="UP001501442"/>
    </source>
</evidence>
<keyword evidence="3" id="KW-1185">Reference proteome</keyword>
<feature type="region of interest" description="Disordered" evidence="1">
    <location>
        <begin position="90"/>
        <end position="110"/>
    </location>
</feature>